<protein>
    <submittedName>
        <fullName evidence="2">Uncharacterized protein</fullName>
    </submittedName>
</protein>
<evidence type="ECO:0000313" key="2">
    <source>
        <dbReference type="EMBL" id="QUE51380.1"/>
    </source>
</evidence>
<keyword evidence="3" id="KW-1185">Reference proteome</keyword>
<dbReference type="Proteomes" id="UP000676169">
    <property type="component" value="Chromosome"/>
</dbReference>
<evidence type="ECO:0000256" key="1">
    <source>
        <dbReference type="SAM" id="SignalP"/>
    </source>
</evidence>
<sequence length="143" mass="15518">MKPFAIVLPILLACVPSHAAEPLLRDFGTTTEAKSGTRIELTKIKDDALGVKVTFVSEGRESTTGTSTSGMPVKPGQWAVQFRPPSEIWVYDGRSVLHLYEKTDLGFRAVSSTSVPDLWKKAPPELLQFTTGKPAPVPAPEVK</sequence>
<feature type="chain" id="PRO_5037632755" evidence="1">
    <location>
        <begin position="20"/>
        <end position="143"/>
    </location>
</feature>
<dbReference type="KEGG" id="lamb:KBB96_00430"/>
<feature type="signal peptide" evidence="1">
    <location>
        <begin position="1"/>
        <end position="19"/>
    </location>
</feature>
<dbReference type="AlphaFoldDB" id="A0A975G9U3"/>
<evidence type="ECO:0000313" key="3">
    <source>
        <dbReference type="Proteomes" id="UP000676169"/>
    </source>
</evidence>
<name>A0A975G9U3_9BACT</name>
<dbReference type="EMBL" id="CP073100">
    <property type="protein sequence ID" value="QUE51380.1"/>
    <property type="molecule type" value="Genomic_DNA"/>
</dbReference>
<keyword evidence="1" id="KW-0732">Signal</keyword>
<accession>A0A975G9U3</accession>
<proteinExistence type="predicted"/>
<dbReference type="RefSeq" id="WP_211631519.1">
    <property type="nucleotide sequence ID" value="NZ_CP073100.1"/>
</dbReference>
<gene>
    <name evidence="2" type="ORF">KBB96_00430</name>
</gene>
<organism evidence="2 3">
    <name type="scientific">Luteolibacter ambystomatis</name>
    <dbReference type="NCBI Taxonomy" id="2824561"/>
    <lineage>
        <taxon>Bacteria</taxon>
        <taxon>Pseudomonadati</taxon>
        <taxon>Verrucomicrobiota</taxon>
        <taxon>Verrucomicrobiia</taxon>
        <taxon>Verrucomicrobiales</taxon>
        <taxon>Verrucomicrobiaceae</taxon>
        <taxon>Luteolibacter</taxon>
    </lineage>
</organism>
<reference evidence="2" key="1">
    <citation type="submission" date="2021-04" db="EMBL/GenBank/DDBJ databases">
        <title>Luteolibacter sp. 32A isolated from the skin of an Anderson's salamander (Ambystoma andersonii).</title>
        <authorList>
            <person name="Spergser J."/>
            <person name="Busse H.-J."/>
        </authorList>
    </citation>
    <scope>NUCLEOTIDE SEQUENCE</scope>
    <source>
        <strain evidence="2">32A</strain>
    </source>
</reference>